<feature type="domain" description="EF-hand" evidence="3">
    <location>
        <begin position="144"/>
        <end position="179"/>
    </location>
</feature>
<feature type="compositionally biased region" description="Polar residues" evidence="2">
    <location>
        <begin position="77"/>
        <end position="86"/>
    </location>
</feature>
<organism evidence="4 5">
    <name type="scientific">Macrostomum lignano</name>
    <dbReference type="NCBI Taxonomy" id="282301"/>
    <lineage>
        <taxon>Eukaryota</taxon>
        <taxon>Metazoa</taxon>
        <taxon>Spiralia</taxon>
        <taxon>Lophotrochozoa</taxon>
        <taxon>Platyhelminthes</taxon>
        <taxon>Rhabditophora</taxon>
        <taxon>Macrostomorpha</taxon>
        <taxon>Macrostomida</taxon>
        <taxon>Macrostomidae</taxon>
        <taxon>Macrostomum</taxon>
    </lineage>
</organism>
<dbReference type="PROSITE" id="PS50222">
    <property type="entry name" value="EF_HAND_2"/>
    <property type="match status" value="1"/>
</dbReference>
<reference evidence="5" key="1">
    <citation type="submission" date="2016-11" db="UniProtKB">
        <authorList>
            <consortium name="WormBaseParasite"/>
        </authorList>
    </citation>
    <scope>IDENTIFICATION</scope>
</reference>
<protein>
    <submittedName>
        <fullName evidence="5">EF-hand domain-containing protein</fullName>
    </submittedName>
</protein>
<keyword evidence="1" id="KW-0106">Calcium</keyword>
<dbReference type="Proteomes" id="UP000095280">
    <property type="component" value="Unplaced"/>
</dbReference>
<dbReference type="InterPro" id="IPR002048">
    <property type="entry name" value="EF_hand_dom"/>
</dbReference>
<proteinExistence type="predicted"/>
<feature type="region of interest" description="Disordered" evidence="2">
    <location>
        <begin position="1"/>
        <end position="90"/>
    </location>
</feature>
<evidence type="ECO:0000259" key="3">
    <source>
        <dbReference type="PROSITE" id="PS50222"/>
    </source>
</evidence>
<evidence type="ECO:0000256" key="2">
    <source>
        <dbReference type="SAM" id="MobiDB-lite"/>
    </source>
</evidence>
<dbReference type="SUPFAM" id="SSF47473">
    <property type="entry name" value="EF-hand"/>
    <property type="match status" value="1"/>
</dbReference>
<evidence type="ECO:0000313" key="4">
    <source>
        <dbReference type="Proteomes" id="UP000095280"/>
    </source>
</evidence>
<feature type="compositionally biased region" description="Basic residues" evidence="2">
    <location>
        <begin position="63"/>
        <end position="76"/>
    </location>
</feature>
<dbReference type="SMART" id="SM00054">
    <property type="entry name" value="EFh"/>
    <property type="match status" value="1"/>
</dbReference>
<dbReference type="InterPro" id="IPR011992">
    <property type="entry name" value="EF-hand-dom_pair"/>
</dbReference>
<keyword evidence="4" id="KW-1185">Reference proteome</keyword>
<dbReference type="Gene3D" id="1.10.238.10">
    <property type="entry name" value="EF-hand"/>
    <property type="match status" value="1"/>
</dbReference>
<evidence type="ECO:0000256" key="1">
    <source>
        <dbReference type="ARBA" id="ARBA00022837"/>
    </source>
</evidence>
<dbReference type="WBParaSite" id="maker-unitig_35895-snap-gene-0.3-mRNA-1">
    <property type="protein sequence ID" value="maker-unitig_35895-snap-gene-0.3-mRNA-1"/>
    <property type="gene ID" value="maker-unitig_35895-snap-gene-0.3"/>
</dbReference>
<dbReference type="InterPro" id="IPR018247">
    <property type="entry name" value="EF_Hand_1_Ca_BS"/>
</dbReference>
<accession>A0A1I8FI97</accession>
<dbReference type="GO" id="GO:0005509">
    <property type="term" value="F:calcium ion binding"/>
    <property type="evidence" value="ECO:0007669"/>
    <property type="project" value="InterPro"/>
</dbReference>
<dbReference type="AlphaFoldDB" id="A0A1I8FI97"/>
<evidence type="ECO:0000313" key="5">
    <source>
        <dbReference type="WBParaSite" id="maker-unitig_35895-snap-gene-0.3-mRNA-1"/>
    </source>
</evidence>
<sequence length="209" mass="24098">PKKQLKKQSRPGLRGHPGAHRRAERPAESEPLPEEETQRRPTRIRFQEGTTALKCRSTTTRRFQQRACRRRKRRSTIAHSSYSTRMDPTASMPESFTAVCRFQARHRKARRNPADAVGERHGRQRHGICGIRSLMSRLCKPEADVRQQLVSSFQVFDKDQSGYLDAEELRDAIYSMGPVELSEEEFDELLSAVDKNGDGRTMKSLPRFF</sequence>
<dbReference type="CDD" id="cd00051">
    <property type="entry name" value="EFh"/>
    <property type="match status" value="1"/>
</dbReference>
<dbReference type="Pfam" id="PF13499">
    <property type="entry name" value="EF-hand_7"/>
    <property type="match status" value="1"/>
</dbReference>
<name>A0A1I8FI97_9PLAT</name>
<dbReference type="PROSITE" id="PS00018">
    <property type="entry name" value="EF_HAND_1"/>
    <property type="match status" value="1"/>
</dbReference>